<dbReference type="AlphaFoldDB" id="A0A2T3MZY6"/>
<dbReference type="InterPro" id="IPR006153">
    <property type="entry name" value="Cation/H_exchanger_TM"/>
</dbReference>
<keyword evidence="8 9" id="KW-0472">Membrane</keyword>
<evidence type="ECO:0000259" key="10">
    <source>
        <dbReference type="Pfam" id="PF00999"/>
    </source>
</evidence>
<feature type="transmembrane region" description="Helical" evidence="9">
    <location>
        <begin position="148"/>
        <end position="173"/>
    </location>
</feature>
<dbReference type="Proteomes" id="UP000240904">
    <property type="component" value="Unassembled WGS sequence"/>
</dbReference>
<comment type="similarity">
    <text evidence="2">Belongs to the monovalent cation:proton antiporter 2 (CPA2) transporter (TC 2.A.37) family.</text>
</comment>
<dbReference type="InterPro" id="IPR038770">
    <property type="entry name" value="Na+/solute_symporter_sf"/>
</dbReference>
<feature type="domain" description="Cation/H+ exchanger transmembrane" evidence="10">
    <location>
        <begin position="15"/>
        <end position="374"/>
    </location>
</feature>
<evidence type="ECO:0000256" key="6">
    <source>
        <dbReference type="ARBA" id="ARBA00022989"/>
    </source>
</evidence>
<keyword evidence="4" id="KW-0050">Antiport</keyword>
<dbReference type="EMBL" id="PYMC01000005">
    <property type="protein sequence ID" value="PSW05509.1"/>
    <property type="molecule type" value="Genomic_DNA"/>
</dbReference>
<proteinExistence type="inferred from homology"/>
<keyword evidence="3" id="KW-0813">Transport</keyword>
<feature type="transmembrane region" description="Helical" evidence="9">
    <location>
        <begin position="6"/>
        <end position="27"/>
    </location>
</feature>
<gene>
    <name evidence="11" type="ORF">C9I89_09700</name>
</gene>
<evidence type="ECO:0000256" key="3">
    <source>
        <dbReference type="ARBA" id="ARBA00022448"/>
    </source>
</evidence>
<organism evidence="11 12">
    <name type="scientific">Photobacterium lipolyticum</name>
    <dbReference type="NCBI Taxonomy" id="266810"/>
    <lineage>
        <taxon>Bacteria</taxon>
        <taxon>Pseudomonadati</taxon>
        <taxon>Pseudomonadota</taxon>
        <taxon>Gammaproteobacteria</taxon>
        <taxon>Vibrionales</taxon>
        <taxon>Vibrionaceae</taxon>
        <taxon>Photobacterium</taxon>
    </lineage>
</organism>
<evidence type="ECO:0000256" key="7">
    <source>
        <dbReference type="ARBA" id="ARBA00023065"/>
    </source>
</evidence>
<feature type="transmembrane region" description="Helical" evidence="9">
    <location>
        <begin position="325"/>
        <end position="348"/>
    </location>
</feature>
<dbReference type="GO" id="GO:0015297">
    <property type="term" value="F:antiporter activity"/>
    <property type="evidence" value="ECO:0007669"/>
    <property type="project" value="UniProtKB-KW"/>
</dbReference>
<keyword evidence="7" id="KW-0406">Ion transport</keyword>
<accession>A0A2T3MZY6</accession>
<feature type="transmembrane region" description="Helical" evidence="9">
    <location>
        <begin position="267"/>
        <end position="289"/>
    </location>
</feature>
<feature type="transmembrane region" description="Helical" evidence="9">
    <location>
        <begin position="219"/>
        <end position="236"/>
    </location>
</feature>
<dbReference type="GO" id="GO:0016020">
    <property type="term" value="C:membrane"/>
    <property type="evidence" value="ECO:0007669"/>
    <property type="project" value="UniProtKB-SubCell"/>
</dbReference>
<feature type="transmembrane region" description="Helical" evidence="9">
    <location>
        <begin position="295"/>
        <end position="313"/>
    </location>
</feature>
<feature type="transmembrane region" description="Helical" evidence="9">
    <location>
        <begin position="86"/>
        <end position="110"/>
    </location>
</feature>
<dbReference type="Gene3D" id="1.20.1530.20">
    <property type="match status" value="1"/>
</dbReference>
<protein>
    <submittedName>
        <fullName evidence="11">Cation:proton antiporter</fullName>
    </submittedName>
</protein>
<evidence type="ECO:0000313" key="12">
    <source>
        <dbReference type="Proteomes" id="UP000240904"/>
    </source>
</evidence>
<dbReference type="Pfam" id="PF00999">
    <property type="entry name" value="Na_H_Exchanger"/>
    <property type="match status" value="1"/>
</dbReference>
<evidence type="ECO:0000256" key="4">
    <source>
        <dbReference type="ARBA" id="ARBA00022449"/>
    </source>
</evidence>
<keyword evidence="6 9" id="KW-1133">Transmembrane helix</keyword>
<evidence type="ECO:0000256" key="2">
    <source>
        <dbReference type="ARBA" id="ARBA00005551"/>
    </source>
</evidence>
<dbReference type="PANTHER" id="PTHR42751">
    <property type="entry name" value="SODIUM/HYDROGEN EXCHANGER FAMILY/TRKA DOMAIN PROTEIN"/>
    <property type="match status" value="1"/>
</dbReference>
<evidence type="ECO:0000256" key="5">
    <source>
        <dbReference type="ARBA" id="ARBA00022692"/>
    </source>
</evidence>
<keyword evidence="5 9" id="KW-0812">Transmembrane</keyword>
<sequence length="388" mass="42407">MHMDPAMPQVVGALLLILLTGLLLRLLHQPHVIAYLIAGVFVGPWGLALITDVEVINRLGAMGVVLLLFFVGMETDASKLIANWKLAIFGTLLQVGLSVACVWLLGLWFAWPMPRIILIGFVISLSSTAVVIKLLQDSGILNSKVGQGVLGVLLAQDLAIIPMLIILGLLGAGEVDGNHLVKQGAGAIAAGLLFAYIIVRKQIHLPLSRWLKDDRELQLFTSLSICFGLALITAWFDLSTALGAFIAGMLINAAKETQWVHHTLESFRVLFIALFFVSIGMLLDLGFLLANWLQVGVLVVMALLTNTFINAFILKVASFNWRDSLYAGVLLSQIGEFSFVLSAVGMQSGLINEYGYQLALCVISLSLLVSPIWINMGKRWLKWDNQYE</sequence>
<feature type="transmembrane region" description="Helical" evidence="9">
    <location>
        <begin position="116"/>
        <end position="136"/>
    </location>
</feature>
<dbReference type="OrthoDB" id="9781411at2"/>
<feature type="transmembrane region" description="Helical" evidence="9">
    <location>
        <begin position="354"/>
        <end position="374"/>
    </location>
</feature>
<dbReference type="RefSeq" id="WP_107283150.1">
    <property type="nucleotide sequence ID" value="NZ_PYMC01000005.1"/>
</dbReference>
<feature type="transmembrane region" description="Helical" evidence="9">
    <location>
        <begin position="179"/>
        <end position="199"/>
    </location>
</feature>
<evidence type="ECO:0000313" key="11">
    <source>
        <dbReference type="EMBL" id="PSW05509.1"/>
    </source>
</evidence>
<feature type="transmembrane region" description="Helical" evidence="9">
    <location>
        <begin position="32"/>
        <end position="50"/>
    </location>
</feature>
<name>A0A2T3MZY6_9GAMM</name>
<evidence type="ECO:0000256" key="8">
    <source>
        <dbReference type="ARBA" id="ARBA00023136"/>
    </source>
</evidence>
<dbReference type="GO" id="GO:1902600">
    <property type="term" value="P:proton transmembrane transport"/>
    <property type="evidence" value="ECO:0007669"/>
    <property type="project" value="InterPro"/>
</dbReference>
<feature type="transmembrane region" description="Helical" evidence="9">
    <location>
        <begin position="242"/>
        <end position="260"/>
    </location>
</feature>
<dbReference type="PANTHER" id="PTHR42751:SF3">
    <property type="entry name" value="SODIUM_GLUTAMATE SYMPORTER"/>
    <property type="match status" value="1"/>
</dbReference>
<evidence type="ECO:0000256" key="1">
    <source>
        <dbReference type="ARBA" id="ARBA00004141"/>
    </source>
</evidence>
<feature type="transmembrane region" description="Helical" evidence="9">
    <location>
        <begin position="56"/>
        <end position="74"/>
    </location>
</feature>
<evidence type="ECO:0000256" key="9">
    <source>
        <dbReference type="SAM" id="Phobius"/>
    </source>
</evidence>
<comment type="caution">
    <text evidence="11">The sequence shown here is derived from an EMBL/GenBank/DDBJ whole genome shotgun (WGS) entry which is preliminary data.</text>
</comment>
<reference evidence="11 12" key="1">
    <citation type="submission" date="2018-03" db="EMBL/GenBank/DDBJ databases">
        <title>Whole genome sequencing of Histamine producing bacteria.</title>
        <authorList>
            <person name="Butler K."/>
        </authorList>
    </citation>
    <scope>NUCLEOTIDE SEQUENCE [LARGE SCALE GENOMIC DNA]</scope>
    <source>
        <strain evidence="11 12">DSM 16190</strain>
    </source>
</reference>
<keyword evidence="12" id="KW-1185">Reference proteome</keyword>
<comment type="subcellular location">
    <subcellularLocation>
        <location evidence="1">Membrane</location>
        <topology evidence="1">Multi-pass membrane protein</topology>
    </subcellularLocation>
</comment>